<accession>A0A9P0M680</accession>
<gene>
    <name evidence="1" type="ORF">ACAOBT_LOCUS29154</name>
</gene>
<proteinExistence type="predicted"/>
<dbReference type="AlphaFoldDB" id="A0A9P0M680"/>
<comment type="caution">
    <text evidence="1">The sequence shown here is derived from an EMBL/GenBank/DDBJ whole genome shotgun (WGS) entry which is preliminary data.</text>
</comment>
<dbReference type="Proteomes" id="UP001152888">
    <property type="component" value="Unassembled WGS sequence"/>
</dbReference>
<organism evidence="1 2">
    <name type="scientific">Acanthoscelides obtectus</name>
    <name type="common">Bean weevil</name>
    <name type="synonym">Bruchus obtectus</name>
    <dbReference type="NCBI Taxonomy" id="200917"/>
    <lineage>
        <taxon>Eukaryota</taxon>
        <taxon>Metazoa</taxon>
        <taxon>Ecdysozoa</taxon>
        <taxon>Arthropoda</taxon>
        <taxon>Hexapoda</taxon>
        <taxon>Insecta</taxon>
        <taxon>Pterygota</taxon>
        <taxon>Neoptera</taxon>
        <taxon>Endopterygota</taxon>
        <taxon>Coleoptera</taxon>
        <taxon>Polyphaga</taxon>
        <taxon>Cucujiformia</taxon>
        <taxon>Chrysomeloidea</taxon>
        <taxon>Chrysomelidae</taxon>
        <taxon>Bruchinae</taxon>
        <taxon>Bruchini</taxon>
        <taxon>Acanthoscelides</taxon>
    </lineage>
</organism>
<name>A0A9P0M680_ACAOB</name>
<sequence>MTDSIITAEKSVRVKLKVNVHHRRKYVETRGQKQNNLSATEIGHLASCGYHGTNVKRNRGKGPSA</sequence>
<reference evidence="1" key="1">
    <citation type="submission" date="2022-03" db="EMBL/GenBank/DDBJ databases">
        <authorList>
            <person name="Sayadi A."/>
        </authorList>
    </citation>
    <scope>NUCLEOTIDE SEQUENCE</scope>
</reference>
<protein>
    <submittedName>
        <fullName evidence="1">Uncharacterized protein</fullName>
    </submittedName>
</protein>
<dbReference type="EMBL" id="CAKOFQ010007693">
    <property type="protein sequence ID" value="CAH2006554.1"/>
    <property type="molecule type" value="Genomic_DNA"/>
</dbReference>
<keyword evidence="2" id="KW-1185">Reference proteome</keyword>
<evidence type="ECO:0000313" key="1">
    <source>
        <dbReference type="EMBL" id="CAH2006554.1"/>
    </source>
</evidence>
<evidence type="ECO:0000313" key="2">
    <source>
        <dbReference type="Proteomes" id="UP001152888"/>
    </source>
</evidence>